<dbReference type="GO" id="GO:0016020">
    <property type="term" value="C:membrane"/>
    <property type="evidence" value="ECO:0007669"/>
    <property type="project" value="TreeGrafter"/>
</dbReference>
<dbReference type="GO" id="GO:0051539">
    <property type="term" value="F:4 iron, 4 sulfur cluster binding"/>
    <property type="evidence" value="ECO:0007669"/>
    <property type="project" value="UniProtKB-KW"/>
</dbReference>
<keyword evidence="13" id="KW-1185">Reference proteome</keyword>
<comment type="similarity">
    <text evidence="3">Belongs to the prokaryotic molybdopterin-containing oxidoreductase family. NasA/NapA/NarB subfamily.</text>
</comment>
<dbReference type="GO" id="GO:0046872">
    <property type="term" value="F:metal ion binding"/>
    <property type="evidence" value="ECO:0007669"/>
    <property type="project" value="UniProtKB-KW"/>
</dbReference>
<dbReference type="InterPro" id="IPR006657">
    <property type="entry name" value="MoPterin_dinucl-bd_dom"/>
</dbReference>
<evidence type="ECO:0000259" key="11">
    <source>
        <dbReference type="PROSITE" id="PS51669"/>
    </source>
</evidence>
<keyword evidence="4" id="KW-0004">4Fe-4S</keyword>
<dbReference type="SUPFAM" id="SSF50692">
    <property type="entry name" value="ADC-like"/>
    <property type="match status" value="1"/>
</dbReference>
<dbReference type="SUPFAM" id="SSF53706">
    <property type="entry name" value="Formate dehydrogenase/DMSO reductase, domains 1-3"/>
    <property type="match status" value="1"/>
</dbReference>
<evidence type="ECO:0000256" key="10">
    <source>
        <dbReference type="ARBA" id="ARBA00023063"/>
    </source>
</evidence>
<evidence type="ECO:0000256" key="4">
    <source>
        <dbReference type="ARBA" id="ARBA00022485"/>
    </source>
</evidence>
<dbReference type="Pfam" id="PF01568">
    <property type="entry name" value="Molydop_binding"/>
    <property type="match status" value="1"/>
</dbReference>
<dbReference type="Pfam" id="PF00384">
    <property type="entry name" value="Molybdopterin"/>
    <property type="match status" value="1"/>
</dbReference>
<name>A0A502FZW2_9SPHN</name>
<dbReference type="InterPro" id="IPR041854">
    <property type="entry name" value="BFD-like_2Fe2S-bd_dom_sf"/>
</dbReference>
<proteinExistence type="inferred from homology"/>
<keyword evidence="9" id="KW-0411">Iron-sulfur</keyword>
<dbReference type="Pfam" id="PF04879">
    <property type="entry name" value="Molybdop_Fe4S4"/>
    <property type="match status" value="1"/>
</dbReference>
<dbReference type="CDD" id="cd02754">
    <property type="entry name" value="MopB_Nitrate-R-NapA-like"/>
    <property type="match status" value="1"/>
</dbReference>
<evidence type="ECO:0000256" key="2">
    <source>
        <dbReference type="ARBA" id="ARBA00001966"/>
    </source>
</evidence>
<dbReference type="GO" id="GO:0016491">
    <property type="term" value="F:oxidoreductase activity"/>
    <property type="evidence" value="ECO:0007669"/>
    <property type="project" value="UniProtKB-KW"/>
</dbReference>
<keyword evidence="10" id="KW-0534">Nitrate assimilation</keyword>
<dbReference type="PANTHER" id="PTHR43105">
    <property type="entry name" value="RESPIRATORY NITRATE REDUCTASE"/>
    <property type="match status" value="1"/>
</dbReference>
<dbReference type="InterPro" id="IPR050123">
    <property type="entry name" value="Prok_molybdopt-oxidoreductase"/>
</dbReference>
<keyword evidence="7" id="KW-0560">Oxidoreductase</keyword>
<protein>
    <submittedName>
        <fullName evidence="12">Nitrate reductase</fullName>
    </submittedName>
</protein>
<dbReference type="Gene3D" id="3.40.50.740">
    <property type="match status" value="1"/>
</dbReference>
<comment type="cofactor">
    <cofactor evidence="2">
        <name>[4Fe-4S] cluster</name>
        <dbReference type="ChEBI" id="CHEBI:49883"/>
    </cofactor>
</comment>
<dbReference type="AlphaFoldDB" id="A0A502FZW2"/>
<accession>A0A502FZW2</accession>
<evidence type="ECO:0000256" key="7">
    <source>
        <dbReference type="ARBA" id="ARBA00023002"/>
    </source>
</evidence>
<keyword evidence="8" id="KW-0408">Iron</keyword>
<feature type="domain" description="4Fe-4S Mo/W bis-MGD-type" evidence="11">
    <location>
        <begin position="31"/>
        <end position="87"/>
    </location>
</feature>
<evidence type="ECO:0000313" key="12">
    <source>
        <dbReference type="EMBL" id="TPG55019.1"/>
    </source>
</evidence>
<sequence length="890" mass="94865">MAPLPLAGGAGGGPVPAADPTCPPLTPPASGRGIKTTCAYCGVGCGVLATPTGRRTAHIAGDPDHPANFGKLCSKGTHLGETIGLEGRLLHPTIGTRQASWDAALDHVAQRFAATIAEYGPDSVAFYASGQMLTEDYYVANKLMKGFIGTANIDTNSRLCMASAVAAHVRAFGEDVVPCSYDDLDAADLIVLVGSNTAWCHPVIWQRIDAARAARGTKLVVIDPRRTETAERADLHLAIAPDSDVALFTGLLAHMRQSWRLDGKALAERVHVPDGFWKSLPNPDVVRTCDIAPADLQAFYDLFADHPRTITLFSQGVNQSTSGTDKANAIINLHLATGRIGKPGAGPFSITGQPNAMGGREVGGLASTLAAHMGFSGAERDRAQRFWQSPTICPGPGLKAVDMFEAMAKGKIKAVWIMATNPAVSMPDARMARVALANCPFVVVSDCIAETDTLRFAQVKLPALGWGEKDGTVTNSERRVSRQRAFLAAPVEARADWWQVNEVASRMGFAGFDYPSAASVFREFAAQTGFENDGTRMLDISGQATISDAAYAAMAPFQWGGASPFAERAFPTPDGKARLVPVVHAPRDDASRAFPLRLNTGRYRDQWHTMTRTGLSPKLSQHRREPLVDVHPDTAQRLGLTDGALARVETPHGASIFRAAITLDQRRRELFVPIHWTDQTSAGGRAGLLPGKDRDPVSGQPGFKNTPARAGSYKPDWTGFLVSRERPNAPDCAYWTRIRTPHGWLIELAGEDDPAALTALLPPGERAEMIDARRGVVRAAVVSEGQMEAALFVSRGAGLPPRDWLLDQLGVPDASSFEVLAGRPATPAPDRGPIVCVCFDVGLNSLLAAITGQRLVSVEAVGAALNAGTNCGSCRPVIAKLLTVQESVHV</sequence>
<dbReference type="InterPro" id="IPR006963">
    <property type="entry name" value="Mopterin_OxRdtase_4Fe-4S_dom"/>
</dbReference>
<keyword evidence="5" id="KW-0500">Molybdenum</keyword>
<dbReference type="OrthoDB" id="9816402at2"/>
<evidence type="ECO:0000256" key="5">
    <source>
        <dbReference type="ARBA" id="ARBA00022505"/>
    </source>
</evidence>
<gene>
    <name evidence="12" type="ORF">EAH76_10605</name>
</gene>
<evidence type="ECO:0000256" key="9">
    <source>
        <dbReference type="ARBA" id="ARBA00023014"/>
    </source>
</evidence>
<evidence type="ECO:0000313" key="13">
    <source>
        <dbReference type="Proteomes" id="UP000319931"/>
    </source>
</evidence>
<dbReference type="Pfam" id="PF04324">
    <property type="entry name" value="Fer2_BFD"/>
    <property type="match status" value="1"/>
</dbReference>
<reference evidence="12 13" key="1">
    <citation type="journal article" date="2019" name="Environ. Microbiol.">
        <title>Species interactions and distinct microbial communities in high Arctic permafrost affected cryosols are associated with the CH4 and CO2 gas fluxes.</title>
        <authorList>
            <person name="Altshuler I."/>
            <person name="Hamel J."/>
            <person name="Turney S."/>
            <person name="Magnuson E."/>
            <person name="Levesque R."/>
            <person name="Greer C."/>
            <person name="Whyte L.G."/>
        </authorList>
    </citation>
    <scope>NUCLEOTIDE SEQUENCE [LARGE SCALE GENOMIC DNA]</scope>
    <source>
        <strain evidence="12 13">E6.1</strain>
    </source>
</reference>
<dbReference type="GO" id="GO:0043546">
    <property type="term" value="F:molybdopterin cofactor binding"/>
    <property type="evidence" value="ECO:0007669"/>
    <property type="project" value="InterPro"/>
</dbReference>
<evidence type="ECO:0000256" key="6">
    <source>
        <dbReference type="ARBA" id="ARBA00022723"/>
    </source>
</evidence>
<dbReference type="InterPro" id="IPR009010">
    <property type="entry name" value="Asp_de-COase-like_dom_sf"/>
</dbReference>
<comment type="cofactor">
    <cofactor evidence="1">
        <name>Mo-bis(molybdopterin guanine dinucleotide)</name>
        <dbReference type="ChEBI" id="CHEBI:60539"/>
    </cofactor>
</comment>
<evidence type="ECO:0000256" key="8">
    <source>
        <dbReference type="ARBA" id="ARBA00023004"/>
    </source>
</evidence>
<dbReference type="GO" id="GO:0045333">
    <property type="term" value="P:cellular respiration"/>
    <property type="evidence" value="ECO:0007669"/>
    <property type="project" value="UniProtKB-ARBA"/>
</dbReference>
<dbReference type="InterPro" id="IPR006656">
    <property type="entry name" value="Mopterin_OxRdtase"/>
</dbReference>
<dbReference type="RefSeq" id="WP_140850155.1">
    <property type="nucleotide sequence ID" value="NZ_RCZC01000002.1"/>
</dbReference>
<dbReference type="Gene3D" id="3.40.228.10">
    <property type="entry name" value="Dimethylsulfoxide Reductase, domain 2"/>
    <property type="match status" value="1"/>
</dbReference>
<dbReference type="PANTHER" id="PTHR43105:SF9">
    <property type="entry name" value="NADPH-FE(3+) OXIDOREDUCTASE SUBUNIT ALPHA"/>
    <property type="match status" value="1"/>
</dbReference>
<keyword evidence="6" id="KW-0479">Metal-binding</keyword>
<dbReference type="InterPro" id="IPR041957">
    <property type="entry name" value="CT_Nitrate-R-NapA-like"/>
</dbReference>
<comment type="caution">
    <text evidence="12">The sequence shown here is derived from an EMBL/GenBank/DDBJ whole genome shotgun (WGS) entry which is preliminary data.</text>
</comment>
<dbReference type="Gene3D" id="2.20.25.90">
    <property type="entry name" value="ADC-like domains"/>
    <property type="match status" value="1"/>
</dbReference>
<dbReference type="InterPro" id="IPR007419">
    <property type="entry name" value="BFD-like_2Fe2S-bd_dom"/>
</dbReference>
<organism evidence="12 13">
    <name type="scientific">Sphingomonas glacialis</name>
    <dbReference type="NCBI Taxonomy" id="658225"/>
    <lineage>
        <taxon>Bacteria</taxon>
        <taxon>Pseudomonadati</taxon>
        <taxon>Pseudomonadota</taxon>
        <taxon>Alphaproteobacteria</taxon>
        <taxon>Sphingomonadales</taxon>
        <taxon>Sphingomonadaceae</taxon>
        <taxon>Sphingomonas</taxon>
    </lineage>
</organism>
<dbReference type="CDD" id="cd02791">
    <property type="entry name" value="MopB_CT_Nitrate-R-NapA-like"/>
    <property type="match status" value="1"/>
</dbReference>
<dbReference type="GO" id="GO:1990204">
    <property type="term" value="C:oxidoreductase complex"/>
    <property type="evidence" value="ECO:0007669"/>
    <property type="project" value="UniProtKB-ARBA"/>
</dbReference>
<evidence type="ECO:0000256" key="1">
    <source>
        <dbReference type="ARBA" id="ARBA00001942"/>
    </source>
</evidence>
<dbReference type="PROSITE" id="PS51669">
    <property type="entry name" value="4FE4S_MOW_BIS_MGD"/>
    <property type="match status" value="1"/>
</dbReference>
<dbReference type="Gene3D" id="1.10.10.1100">
    <property type="entry name" value="BFD-like [2Fe-2S]-binding domain"/>
    <property type="match status" value="1"/>
</dbReference>
<dbReference type="Gene3D" id="2.40.40.20">
    <property type="match status" value="1"/>
</dbReference>
<dbReference type="SMART" id="SM00926">
    <property type="entry name" value="Molybdop_Fe4S4"/>
    <property type="match status" value="1"/>
</dbReference>
<dbReference type="EMBL" id="RCZC01000002">
    <property type="protein sequence ID" value="TPG55019.1"/>
    <property type="molecule type" value="Genomic_DNA"/>
</dbReference>
<evidence type="ECO:0000256" key="3">
    <source>
        <dbReference type="ARBA" id="ARBA00008747"/>
    </source>
</evidence>
<dbReference type="Proteomes" id="UP000319931">
    <property type="component" value="Unassembled WGS sequence"/>
</dbReference>
<dbReference type="GO" id="GO:0042128">
    <property type="term" value="P:nitrate assimilation"/>
    <property type="evidence" value="ECO:0007669"/>
    <property type="project" value="UniProtKB-KW"/>
</dbReference>